<dbReference type="RefSeq" id="WP_345214566.1">
    <property type="nucleotide sequence ID" value="NZ_BAABGN010000001.1"/>
</dbReference>
<name>A0ABP8KT72_9MICO</name>
<keyword evidence="4" id="KW-1185">Reference proteome</keyword>
<evidence type="ECO:0000259" key="2">
    <source>
        <dbReference type="PROSITE" id="PS50801"/>
    </source>
</evidence>
<dbReference type="InterPro" id="IPR002645">
    <property type="entry name" value="STAS_dom"/>
</dbReference>
<dbReference type="SUPFAM" id="SSF52091">
    <property type="entry name" value="SpoIIaa-like"/>
    <property type="match status" value="1"/>
</dbReference>
<feature type="domain" description="STAS" evidence="2">
    <location>
        <begin position="20"/>
        <end position="124"/>
    </location>
</feature>
<evidence type="ECO:0000313" key="4">
    <source>
        <dbReference type="Proteomes" id="UP001500622"/>
    </source>
</evidence>
<dbReference type="CDD" id="cd07043">
    <property type="entry name" value="STAS_anti-anti-sigma_factors"/>
    <property type="match status" value="1"/>
</dbReference>
<organism evidence="3 4">
    <name type="scientific">Georgenia halophila</name>
    <dbReference type="NCBI Taxonomy" id="620889"/>
    <lineage>
        <taxon>Bacteria</taxon>
        <taxon>Bacillati</taxon>
        <taxon>Actinomycetota</taxon>
        <taxon>Actinomycetes</taxon>
        <taxon>Micrococcales</taxon>
        <taxon>Bogoriellaceae</taxon>
        <taxon>Georgenia</taxon>
    </lineage>
</organism>
<evidence type="ECO:0000313" key="3">
    <source>
        <dbReference type="EMBL" id="GAA4415249.1"/>
    </source>
</evidence>
<gene>
    <name evidence="3" type="ORF">GCM10023169_01390</name>
</gene>
<dbReference type="InterPro" id="IPR058548">
    <property type="entry name" value="MlaB-like_STAS"/>
</dbReference>
<protein>
    <recommendedName>
        <fullName evidence="2">STAS domain-containing protein</fullName>
    </recommendedName>
</protein>
<dbReference type="Proteomes" id="UP001500622">
    <property type="component" value="Unassembled WGS sequence"/>
</dbReference>
<evidence type="ECO:0000256" key="1">
    <source>
        <dbReference type="SAM" id="MobiDB-lite"/>
    </source>
</evidence>
<dbReference type="Pfam" id="PF13466">
    <property type="entry name" value="STAS_2"/>
    <property type="match status" value="1"/>
</dbReference>
<dbReference type="InterPro" id="IPR036513">
    <property type="entry name" value="STAS_dom_sf"/>
</dbReference>
<dbReference type="PROSITE" id="PS50801">
    <property type="entry name" value="STAS"/>
    <property type="match status" value="1"/>
</dbReference>
<reference evidence="4" key="1">
    <citation type="journal article" date="2019" name="Int. J. Syst. Evol. Microbiol.">
        <title>The Global Catalogue of Microorganisms (GCM) 10K type strain sequencing project: providing services to taxonomists for standard genome sequencing and annotation.</title>
        <authorList>
            <consortium name="The Broad Institute Genomics Platform"/>
            <consortium name="The Broad Institute Genome Sequencing Center for Infectious Disease"/>
            <person name="Wu L."/>
            <person name="Ma J."/>
        </authorList>
    </citation>
    <scope>NUCLEOTIDE SEQUENCE [LARGE SCALE GENOMIC DNA]</scope>
    <source>
        <strain evidence="4">JCM 17810</strain>
    </source>
</reference>
<proteinExistence type="predicted"/>
<dbReference type="EMBL" id="BAABGN010000001">
    <property type="protein sequence ID" value="GAA4415249.1"/>
    <property type="molecule type" value="Genomic_DNA"/>
</dbReference>
<comment type="caution">
    <text evidence="3">The sequence shown here is derived from an EMBL/GenBank/DDBJ whole genome shotgun (WGS) entry which is preliminary data.</text>
</comment>
<accession>A0ABP8KT72</accession>
<feature type="region of interest" description="Disordered" evidence="1">
    <location>
        <begin position="1"/>
        <end position="21"/>
    </location>
</feature>
<dbReference type="Gene3D" id="3.30.750.24">
    <property type="entry name" value="STAS domain"/>
    <property type="match status" value="1"/>
</dbReference>
<sequence length="124" mass="13548">MTDNDVPAARPDTEHYQESGSVSVLTSGSRVRVVLSGPIDAAMKAELAEAFRGAERHQVPIEVDTRTVSFMDSTAVAQIAHTANRLPGRLVFIQPPEVVRFLLDLTHVDEMVDVLNHDPGFPES</sequence>